<dbReference type="VEuPathDB" id="FungiDB:CLCR_11318"/>
<gene>
    <name evidence="2" type="ORF">CLCR_11318</name>
</gene>
<name>A0A1C1CLN9_9EURO</name>
<dbReference type="VEuPathDB" id="FungiDB:G647_08857"/>
<dbReference type="STRING" id="86049.A0A1C1CLN9"/>
<dbReference type="GO" id="GO:0005634">
    <property type="term" value="C:nucleus"/>
    <property type="evidence" value="ECO:0007669"/>
    <property type="project" value="TreeGrafter"/>
</dbReference>
<accession>A0A1C1CLN9</accession>
<proteinExistence type="predicted"/>
<dbReference type="AlphaFoldDB" id="A0A1C1CLN9"/>
<keyword evidence="3" id="KW-1185">Reference proteome</keyword>
<evidence type="ECO:0000259" key="1">
    <source>
        <dbReference type="Pfam" id="PF21762"/>
    </source>
</evidence>
<dbReference type="Pfam" id="PF21762">
    <property type="entry name" value="DEDDh_C"/>
    <property type="match status" value="1"/>
</dbReference>
<dbReference type="PANTHER" id="PTHR28083">
    <property type="entry name" value="GOOD FOR FULL DBP5 ACTIVITY PROTEIN 2"/>
    <property type="match status" value="1"/>
</dbReference>
<dbReference type="OrthoDB" id="4159165at2759"/>
<protein>
    <recommendedName>
        <fullName evidence="1">Gfd2/YDR514C-like C-terminal domain-containing protein</fullName>
    </recommendedName>
</protein>
<comment type="caution">
    <text evidence="2">The sequence shown here is derived from an EMBL/GenBank/DDBJ whole genome shotgun (WGS) entry which is preliminary data.</text>
</comment>
<organism evidence="2 3">
    <name type="scientific">Cladophialophora carrionii</name>
    <dbReference type="NCBI Taxonomy" id="86049"/>
    <lineage>
        <taxon>Eukaryota</taxon>
        <taxon>Fungi</taxon>
        <taxon>Dikarya</taxon>
        <taxon>Ascomycota</taxon>
        <taxon>Pezizomycotina</taxon>
        <taxon>Eurotiomycetes</taxon>
        <taxon>Chaetothyriomycetidae</taxon>
        <taxon>Chaetothyriales</taxon>
        <taxon>Herpotrichiellaceae</taxon>
        <taxon>Cladophialophora</taxon>
    </lineage>
</organism>
<dbReference type="EMBL" id="LGRB01000011">
    <property type="protein sequence ID" value="OCT49399.1"/>
    <property type="molecule type" value="Genomic_DNA"/>
</dbReference>
<feature type="domain" description="Gfd2/YDR514C-like C-terminal" evidence="1">
    <location>
        <begin position="17"/>
        <end position="111"/>
    </location>
</feature>
<sequence>MSDTQPLENGWAFGDAVLVCLDVECHCRNQSYKEFQQGVRNTERRVTEIGIASFDPRRLPFNQAGDRGVNTWRYIKARNFAIKEHKHVVTKNHPAWCPIGDANHFDFGRTTRRRVSAQTLFDHLRFTTTNVHNGGNDAVYELRAYIAQETLRDHLGEVRMSRLDLPLLGVHGEVVEESPVALPLPLPVPGQLSHSRARD</sequence>
<dbReference type="Proteomes" id="UP000094526">
    <property type="component" value="Unassembled WGS sequence"/>
</dbReference>
<reference evidence="3" key="1">
    <citation type="submission" date="2015-07" db="EMBL/GenBank/DDBJ databases">
        <authorList>
            <person name="Teixeira M.M."/>
            <person name="Souza R.C."/>
            <person name="Almeida L.G."/>
            <person name="Vicente V.A."/>
            <person name="de Hoog S."/>
            <person name="Bocca A.L."/>
            <person name="de Almeida S.R."/>
            <person name="Vasconcelos A.T."/>
            <person name="Felipe M.S."/>
        </authorList>
    </citation>
    <scope>NUCLEOTIDE SEQUENCE [LARGE SCALE GENOMIC DNA]</scope>
    <source>
        <strain evidence="3">KSF</strain>
    </source>
</reference>
<dbReference type="PANTHER" id="PTHR28083:SF1">
    <property type="entry name" value="GOOD FOR FULL DBP5 ACTIVITY PROTEIN 2"/>
    <property type="match status" value="1"/>
</dbReference>
<evidence type="ECO:0000313" key="3">
    <source>
        <dbReference type="Proteomes" id="UP000094526"/>
    </source>
</evidence>
<evidence type="ECO:0000313" key="2">
    <source>
        <dbReference type="EMBL" id="OCT49399.1"/>
    </source>
</evidence>
<dbReference type="InterPro" id="IPR040151">
    <property type="entry name" value="Gfd2/YDR514C-like"/>
</dbReference>
<dbReference type="InterPro" id="IPR048519">
    <property type="entry name" value="Gfd2/YDR514C-like_C"/>
</dbReference>